<accession>A0A139L6F4</accession>
<feature type="coiled-coil region" evidence="1">
    <location>
        <begin position="132"/>
        <end position="186"/>
    </location>
</feature>
<evidence type="ECO:0000313" key="11">
    <source>
        <dbReference type="Proteomes" id="UP000435985"/>
    </source>
</evidence>
<feature type="region of interest" description="Disordered" evidence="2">
    <location>
        <begin position="389"/>
        <end position="419"/>
    </location>
</feature>
<dbReference type="Proteomes" id="UP000323717">
    <property type="component" value="Unassembled WGS sequence"/>
</dbReference>
<dbReference type="Gene3D" id="3.40.50.10140">
    <property type="entry name" value="Toll/interleukin-1 receptor homology (TIR) domain"/>
    <property type="match status" value="1"/>
</dbReference>
<proteinExistence type="predicted"/>
<evidence type="ECO:0000313" key="4">
    <source>
        <dbReference type="EMBL" id="KAA3930195.1"/>
    </source>
</evidence>
<dbReference type="AlphaFoldDB" id="A0A139L6F4"/>
<feature type="coiled-coil region" evidence="1">
    <location>
        <begin position="261"/>
        <end position="386"/>
    </location>
</feature>
<evidence type="ECO:0000313" key="10">
    <source>
        <dbReference type="Proteomes" id="UP000365824"/>
    </source>
</evidence>
<dbReference type="Proteomes" id="UP001219389">
    <property type="component" value="Unassembled WGS sequence"/>
</dbReference>
<evidence type="ECO:0000313" key="8">
    <source>
        <dbReference type="EMBL" id="MDC2743155.1"/>
    </source>
</evidence>
<dbReference type="Proteomes" id="UP000365824">
    <property type="component" value="Unassembled WGS sequence"/>
</dbReference>
<evidence type="ECO:0000313" key="12">
    <source>
        <dbReference type="Proteomes" id="UP000473905"/>
    </source>
</evidence>
<dbReference type="EMBL" id="VWLE01000008">
    <property type="protein sequence ID" value="KAA3954620.1"/>
    <property type="molecule type" value="Genomic_DNA"/>
</dbReference>
<comment type="caution">
    <text evidence="4">The sequence shown here is derived from an EMBL/GenBank/DDBJ whole genome shotgun (WGS) entry which is preliminary data.</text>
</comment>
<evidence type="ECO:0000256" key="2">
    <source>
        <dbReference type="SAM" id="MobiDB-lite"/>
    </source>
</evidence>
<keyword evidence="12" id="KW-1185">Reference proteome</keyword>
<sequence>MKYKYDVFISYSRRDYVDENYNVIPGNAIAEIQNVFDENGITYWFDKDGIYSGQEFIEIITGAIAESKMLIFISSKHSNESIWTAGEIFEALDGEKAIIPVKIDNCQYNKKFKLLIRPLDYIDYQENPQNALKDLLRAINKVKEDIAQKQREEEKLRQEKEAEAKKEKIKEEISILAKDCQRLTLQQIDVVNQIFEKQTYIGNTTKICPICDKEVSISSNFCSRCGWTFPILYYIDGNDTYQLDEKQLSVARTNWRSINMVSELQTIKSNLEIENQRLQRSLLQATEDCNSMNENLKKNESAIQKAKIEIKQMQILNKESDSRIKELEFSIIESTRENEKIKNDLRDKEKRLLCSIEENKQLQKRLSDEQTKARKVQKEYEDLLAEQKVKTQPQSKPIVPKQEAPSVNRSTNMASGNSSVVNSNKNKAFKNKNDVFGLVRSLCTGSLITLDTNIITAGLRIYPLIQILDKDYELTYSEKAISNLFTIGNLVNAIWERKTSIIPNTLPPAQKKRKFSSKNDVFNFVRPFCKGKLITLNTGFYVAEIQYADLRKALLEKYNINISEYSLRCHATVGKLIDSIWSEHIKYAL</sequence>
<evidence type="ECO:0000313" key="6">
    <source>
        <dbReference type="EMBL" id="KAA4100728.1"/>
    </source>
</evidence>
<feature type="domain" description="TIR" evidence="3">
    <location>
        <begin position="3"/>
        <end position="140"/>
    </location>
</feature>
<dbReference type="EMBL" id="JAQNZF010000015">
    <property type="protein sequence ID" value="MDC2743155.1"/>
    <property type="molecule type" value="Genomic_DNA"/>
</dbReference>
<dbReference type="Pfam" id="PF13676">
    <property type="entry name" value="TIR_2"/>
    <property type="match status" value="1"/>
</dbReference>
<dbReference type="InterPro" id="IPR000157">
    <property type="entry name" value="TIR_dom"/>
</dbReference>
<dbReference type="PROSITE" id="PS50104">
    <property type="entry name" value="TIR"/>
    <property type="match status" value="1"/>
</dbReference>
<evidence type="ECO:0000313" key="5">
    <source>
        <dbReference type="EMBL" id="KAA3954620.1"/>
    </source>
</evidence>
<reference evidence="8" key="2">
    <citation type="submission" date="2022-10" db="EMBL/GenBank/DDBJ databases">
        <title>Human gut microbiome strain richness.</title>
        <authorList>
            <person name="Chen-Liaw A."/>
        </authorList>
    </citation>
    <scope>NUCLEOTIDE SEQUENCE</scope>
    <source>
        <strain evidence="8">BSD2780120875st1_E1_BSD2780120875_150330</strain>
    </source>
</reference>
<evidence type="ECO:0000256" key="1">
    <source>
        <dbReference type="SAM" id="Coils"/>
    </source>
</evidence>
<evidence type="ECO:0000313" key="9">
    <source>
        <dbReference type="Proteomes" id="UP000323717"/>
    </source>
</evidence>
<keyword evidence="1" id="KW-0175">Coiled coil</keyword>
<gene>
    <name evidence="7" type="ORF">F3B98_08395</name>
    <name evidence="6" type="ORF">F3D66_08445</name>
    <name evidence="5" type="ORF">F3D71_01615</name>
    <name evidence="4" type="ORF">F3F25_05170</name>
    <name evidence="8" type="ORF">PO382_13070</name>
</gene>
<organism evidence="4 10">
    <name type="scientific">Bacteroides ovatus</name>
    <dbReference type="NCBI Taxonomy" id="28116"/>
    <lineage>
        <taxon>Bacteria</taxon>
        <taxon>Pseudomonadati</taxon>
        <taxon>Bacteroidota</taxon>
        <taxon>Bacteroidia</taxon>
        <taxon>Bacteroidales</taxon>
        <taxon>Bacteroidaceae</taxon>
        <taxon>Bacteroides</taxon>
    </lineage>
</organism>
<dbReference type="STRING" id="28116.Bovatus_04494"/>
<evidence type="ECO:0000313" key="7">
    <source>
        <dbReference type="EMBL" id="KAA4665051.1"/>
    </source>
</evidence>
<dbReference type="Proteomes" id="UP000435985">
    <property type="component" value="Unassembled WGS sequence"/>
</dbReference>
<evidence type="ECO:0000259" key="3">
    <source>
        <dbReference type="PROSITE" id="PS50104"/>
    </source>
</evidence>
<dbReference type="RefSeq" id="WP_004308543.1">
    <property type="nucleotide sequence ID" value="NZ_CAKJYS010000001.1"/>
</dbReference>
<dbReference type="EMBL" id="VWFO01000007">
    <property type="protein sequence ID" value="KAA4665051.1"/>
    <property type="molecule type" value="Genomic_DNA"/>
</dbReference>
<protein>
    <submittedName>
        <fullName evidence="4">TIR domain-containing protein</fullName>
    </submittedName>
</protein>
<dbReference type="InterPro" id="IPR035897">
    <property type="entry name" value="Toll_tir_struct_dom_sf"/>
</dbReference>
<dbReference type="EMBL" id="VWKB01000010">
    <property type="protein sequence ID" value="KAA4100728.1"/>
    <property type="molecule type" value="Genomic_DNA"/>
</dbReference>
<dbReference type="SMART" id="SM00255">
    <property type="entry name" value="TIR"/>
    <property type="match status" value="1"/>
</dbReference>
<name>A0A139L6F4_BACOV</name>
<dbReference type="SUPFAM" id="SSF52200">
    <property type="entry name" value="Toll/Interleukin receptor TIR domain"/>
    <property type="match status" value="1"/>
</dbReference>
<dbReference type="Proteomes" id="UP000473905">
    <property type="component" value="Unassembled WGS sequence"/>
</dbReference>
<dbReference type="GO" id="GO:0007165">
    <property type="term" value="P:signal transduction"/>
    <property type="evidence" value="ECO:0007669"/>
    <property type="project" value="InterPro"/>
</dbReference>
<dbReference type="EMBL" id="VWLB01000006">
    <property type="protein sequence ID" value="KAA3930195.1"/>
    <property type="molecule type" value="Genomic_DNA"/>
</dbReference>
<reference evidence="9 10" key="1">
    <citation type="journal article" date="2019" name="Nat. Med.">
        <title>A library of human gut bacterial isolates paired with longitudinal multiomics data enables mechanistic microbiome research.</title>
        <authorList>
            <person name="Poyet M."/>
            <person name="Groussin M."/>
            <person name="Gibbons S.M."/>
            <person name="Avila-Pacheco J."/>
            <person name="Jiang X."/>
            <person name="Kearney S.M."/>
            <person name="Perrotta A.R."/>
            <person name="Berdy B."/>
            <person name="Zhao S."/>
            <person name="Lieberman T.D."/>
            <person name="Swanson P.K."/>
            <person name="Smith M."/>
            <person name="Roesemann S."/>
            <person name="Alexander J.E."/>
            <person name="Rich S.A."/>
            <person name="Livny J."/>
            <person name="Vlamakis H."/>
            <person name="Clish C."/>
            <person name="Bullock K."/>
            <person name="Deik A."/>
            <person name="Scott J."/>
            <person name="Pierce K.A."/>
            <person name="Xavier R.J."/>
            <person name="Alm E.J."/>
        </authorList>
    </citation>
    <scope>NUCLEOTIDE SEQUENCE [LARGE SCALE GENOMIC DNA]</scope>
    <source>
        <strain evidence="6 12">BIOML-A134</strain>
        <strain evidence="7 11">BIOML-A14</strain>
        <strain evidence="4 10">BIOML-A160</strain>
        <strain evidence="5 9">BIOML-A163</strain>
    </source>
</reference>